<accession>A0A1Q9EZH3</accession>
<dbReference type="InterPro" id="IPR050121">
    <property type="entry name" value="Cytochrome_P450_monoxygenase"/>
</dbReference>
<dbReference type="AlphaFoldDB" id="A0A1Q9EZH3"/>
<dbReference type="InterPro" id="IPR036396">
    <property type="entry name" value="Cyt_P450_sf"/>
</dbReference>
<dbReference type="PANTHER" id="PTHR24305">
    <property type="entry name" value="CYTOCHROME P450"/>
    <property type="match status" value="1"/>
</dbReference>
<proteinExistence type="inferred from homology"/>
<evidence type="ECO:0000256" key="1">
    <source>
        <dbReference type="ARBA" id="ARBA00010617"/>
    </source>
</evidence>
<dbReference type="Gene3D" id="1.10.630.10">
    <property type="entry name" value="Cytochrome P450"/>
    <property type="match status" value="1"/>
</dbReference>
<dbReference type="GO" id="GO:0020037">
    <property type="term" value="F:heme binding"/>
    <property type="evidence" value="ECO:0007669"/>
    <property type="project" value="InterPro"/>
</dbReference>
<organism evidence="2 3">
    <name type="scientific">Symbiodinium microadriaticum</name>
    <name type="common">Dinoflagellate</name>
    <name type="synonym">Zooxanthella microadriatica</name>
    <dbReference type="NCBI Taxonomy" id="2951"/>
    <lineage>
        <taxon>Eukaryota</taxon>
        <taxon>Sar</taxon>
        <taxon>Alveolata</taxon>
        <taxon>Dinophyceae</taxon>
        <taxon>Suessiales</taxon>
        <taxon>Symbiodiniaceae</taxon>
        <taxon>Symbiodinium</taxon>
    </lineage>
</organism>
<evidence type="ECO:0000313" key="3">
    <source>
        <dbReference type="Proteomes" id="UP000186817"/>
    </source>
</evidence>
<evidence type="ECO:0000313" key="2">
    <source>
        <dbReference type="EMBL" id="OLQ12884.1"/>
    </source>
</evidence>
<name>A0A1Q9EZH3_SYMMI</name>
<dbReference type="GO" id="GO:0004497">
    <property type="term" value="F:monooxygenase activity"/>
    <property type="evidence" value="ECO:0007669"/>
    <property type="project" value="InterPro"/>
</dbReference>
<dbReference type="Pfam" id="PF00067">
    <property type="entry name" value="p450"/>
    <property type="match status" value="1"/>
</dbReference>
<reference evidence="2 3" key="1">
    <citation type="submission" date="2016-02" db="EMBL/GenBank/DDBJ databases">
        <title>Genome analysis of coral dinoflagellate symbionts highlights evolutionary adaptations to a symbiotic lifestyle.</title>
        <authorList>
            <person name="Aranda M."/>
            <person name="Li Y."/>
            <person name="Liew Y.J."/>
            <person name="Baumgarten S."/>
            <person name="Simakov O."/>
            <person name="Wilson M."/>
            <person name="Piel J."/>
            <person name="Ashoor H."/>
            <person name="Bougouffa S."/>
            <person name="Bajic V.B."/>
            <person name="Ryu T."/>
            <person name="Ravasi T."/>
            <person name="Bayer T."/>
            <person name="Micklem G."/>
            <person name="Kim H."/>
            <person name="Bhak J."/>
            <person name="Lajeunesse T.C."/>
            <person name="Voolstra C.R."/>
        </authorList>
    </citation>
    <scope>NUCLEOTIDE SEQUENCE [LARGE SCALE GENOMIC DNA]</scope>
    <source>
        <strain evidence="2 3">CCMP2467</strain>
    </source>
</reference>
<dbReference type="Proteomes" id="UP000186817">
    <property type="component" value="Unassembled WGS sequence"/>
</dbReference>
<comment type="similarity">
    <text evidence="1">Belongs to the cytochrome P450 family.</text>
</comment>
<dbReference type="PANTHER" id="PTHR24305:SF166">
    <property type="entry name" value="CYTOCHROME P450 12A4, MITOCHONDRIAL-RELATED"/>
    <property type="match status" value="1"/>
</dbReference>
<gene>
    <name evidence="2" type="primary">IFS2</name>
    <name evidence="2" type="ORF">AK812_SmicGene3150</name>
</gene>
<dbReference type="SUPFAM" id="SSF48264">
    <property type="entry name" value="Cytochrome P450"/>
    <property type="match status" value="1"/>
</dbReference>
<comment type="caution">
    <text evidence="2">The sequence shown here is derived from an EMBL/GenBank/DDBJ whole genome shotgun (WGS) entry which is preliminary data.</text>
</comment>
<protein>
    <submittedName>
        <fullName evidence="2">2-hydroxyisoflavanone synthase</fullName>
    </submittedName>
</protein>
<keyword evidence="3" id="KW-1185">Reference proteome</keyword>
<dbReference type="GO" id="GO:0005506">
    <property type="term" value="F:iron ion binding"/>
    <property type="evidence" value="ECO:0007669"/>
    <property type="project" value="InterPro"/>
</dbReference>
<sequence length="170" mass="19137">MIANLVINWNLLYLAMNPEKQDILRKELREVLGVINWNLLYLAMNPEKQDILRKELREVLGSGDLTDEIAANMKSKLPYLRAVIRETHRVAPPSSIMTQRAAPCDLELAGYKVPEGTQVGFNVFSLQNDPKYVEEMRPCQTRFPATRAWSVTGASAYQKAKLPGGTCSLC</sequence>
<dbReference type="EMBL" id="LSRX01000036">
    <property type="protein sequence ID" value="OLQ12884.1"/>
    <property type="molecule type" value="Genomic_DNA"/>
</dbReference>
<dbReference type="GO" id="GO:0016705">
    <property type="term" value="F:oxidoreductase activity, acting on paired donors, with incorporation or reduction of molecular oxygen"/>
    <property type="evidence" value="ECO:0007669"/>
    <property type="project" value="InterPro"/>
</dbReference>
<dbReference type="InterPro" id="IPR001128">
    <property type="entry name" value="Cyt_P450"/>
</dbReference>
<dbReference type="OrthoDB" id="438233at2759"/>